<feature type="chain" id="PRO_5043889059" evidence="2">
    <location>
        <begin position="20"/>
        <end position="1110"/>
    </location>
</feature>
<gene>
    <name evidence="3" type="ORF">TWF481_004488</name>
</gene>
<sequence length="1110" mass="125225">MFSFLYFLLLLSFSQLWLPFQVFSWTIPRACDVGQLEHGNLNLSIRSPPQSQHIKRGSETTSRPQSPHQEEEEPEIDTGYRIDMGDRITVEDIRIYRKLALKGYQLRTMPISESDISETGSLRISDAKSNYRLDIQPVRNDPVQFAREIPGGSPFLNLFLALGGEPPKSLLAVLVTNPQGPTPGSDSTPYWISASSDLGLLVVHTAYKERDMGKPREELFSEVMFRVWYEEVRGSTPGDPKDLDAKGREGLRKLNYIIHEDVANEQTQKIVHIFTKILSGKVRQIRGDEKIGTEPGFLITLNGVSQSVREQEAFNAILATQNGRGVAYLLNQHSHSLAGKMVVEIRVFVHPKGEGDCSIMFLIGSHGAPEDNWKPPRLPYDPDLTDLNTLFEKSTIEKRNKERKTPMLRPLGMGKETDEAFEHNNISVTGGERTRFEPDREFHLGKFSRRSDSDRGEADSSPGTPANLGTPSIYNEAYELAATRGENLHQISASRRDISESGSTIVVEPQNNYKLEFEDAATLDERGVANYLITPRSRVLEPGKHIYDFDVVYGLTHKVLILKNMNFWEDVGSPAETSVSEVLYRIWFEITRRKEEGWSSLTTYAIANKLRELGAIIVENPQDRDTISVIDEIRSIFAEPLKVGGDLTRLEIKDIPKTEAIDFDGRMVLVDFWLDGDYNWRVDKAFNALAGCGSGKAVAQMLHEHSEVFGMKRITSVRLLSSRDTSGTMKHSLLYRVIDAAEPEDPENFNQSPRRDLQQYETCASRGQDIRTSLITRQPRDASREGSDIVIQKNNGYGILPRAIEYELDYAKTAFVPYYVATGKVPSMERGTGIYNLHPSTRAIEEGERYDFSHSREDEVLVIKRAFKGHDRAYPKEQRFSEIMYRVWYDEVNRHPVDRNVKLSNLKYIGADQIINLEFKAVARTVFKNHEDLVKMKKIPGEEGNGSRLAVYLTFAASSESSTSQDSFDALLGTVFGRAVSRLLRDHSNALVGKKVTEITLIRFDEDETEGESDEEYAYGQDMASFYILYKIEAPRTGGKPKSGGARSGGRKFRRDNGRNAIARLDTGKVVDAFDIAGKFIYGGLGKLYNLYSELFESMKANGLNLLKNL</sequence>
<keyword evidence="4" id="KW-1185">Reference proteome</keyword>
<feature type="region of interest" description="Disordered" evidence="1">
    <location>
        <begin position="42"/>
        <end position="79"/>
    </location>
</feature>
<feature type="signal peptide" evidence="2">
    <location>
        <begin position="1"/>
        <end position="19"/>
    </location>
</feature>
<evidence type="ECO:0000313" key="3">
    <source>
        <dbReference type="EMBL" id="KAK6509758.1"/>
    </source>
</evidence>
<evidence type="ECO:0000256" key="1">
    <source>
        <dbReference type="SAM" id="MobiDB-lite"/>
    </source>
</evidence>
<dbReference type="Proteomes" id="UP001370758">
    <property type="component" value="Unassembled WGS sequence"/>
</dbReference>
<name>A0AAV9WQF7_9PEZI</name>
<feature type="compositionally biased region" description="Polar residues" evidence="1">
    <location>
        <begin position="42"/>
        <end position="52"/>
    </location>
</feature>
<dbReference type="EMBL" id="JAVHJL010000002">
    <property type="protein sequence ID" value="KAK6509758.1"/>
    <property type="molecule type" value="Genomic_DNA"/>
</dbReference>
<feature type="compositionally biased region" description="Basic and acidic residues" evidence="1">
    <location>
        <begin position="432"/>
        <end position="458"/>
    </location>
</feature>
<evidence type="ECO:0000256" key="2">
    <source>
        <dbReference type="SAM" id="SignalP"/>
    </source>
</evidence>
<reference evidence="3 4" key="1">
    <citation type="submission" date="2023-08" db="EMBL/GenBank/DDBJ databases">
        <authorList>
            <person name="Palmer J.M."/>
        </authorList>
    </citation>
    <scope>NUCLEOTIDE SEQUENCE [LARGE SCALE GENOMIC DNA]</scope>
    <source>
        <strain evidence="3 4">TWF481</strain>
    </source>
</reference>
<keyword evidence="2" id="KW-0732">Signal</keyword>
<evidence type="ECO:0000313" key="4">
    <source>
        <dbReference type="Proteomes" id="UP001370758"/>
    </source>
</evidence>
<proteinExistence type="predicted"/>
<feature type="compositionally biased region" description="Polar residues" evidence="1">
    <location>
        <begin position="461"/>
        <end position="472"/>
    </location>
</feature>
<organism evidence="3 4">
    <name type="scientific">Arthrobotrys musiformis</name>
    <dbReference type="NCBI Taxonomy" id="47236"/>
    <lineage>
        <taxon>Eukaryota</taxon>
        <taxon>Fungi</taxon>
        <taxon>Dikarya</taxon>
        <taxon>Ascomycota</taxon>
        <taxon>Pezizomycotina</taxon>
        <taxon>Orbiliomycetes</taxon>
        <taxon>Orbiliales</taxon>
        <taxon>Orbiliaceae</taxon>
        <taxon>Arthrobotrys</taxon>
    </lineage>
</organism>
<dbReference type="AlphaFoldDB" id="A0AAV9WQF7"/>
<protein>
    <submittedName>
        <fullName evidence="3">Uncharacterized protein</fullName>
    </submittedName>
</protein>
<feature type="region of interest" description="Disordered" evidence="1">
    <location>
        <begin position="408"/>
        <end position="472"/>
    </location>
</feature>
<comment type="caution">
    <text evidence="3">The sequence shown here is derived from an EMBL/GenBank/DDBJ whole genome shotgun (WGS) entry which is preliminary data.</text>
</comment>
<accession>A0AAV9WQF7</accession>